<dbReference type="KEGG" id="msu:MS2263"/>
<reference evidence="1 2" key="1">
    <citation type="journal article" date="2004" name="Nat. Biotechnol.">
        <title>The genome sequence of the capnophilic rumen bacterium Mannheimia succiniciproducens.</title>
        <authorList>
            <person name="Hong S.H."/>
            <person name="Kim J.S."/>
            <person name="Lee S.Y."/>
            <person name="In Y.H."/>
            <person name="Choi S.S."/>
            <person name="Rih J.-K."/>
            <person name="Kim C.H."/>
            <person name="Jeong H."/>
            <person name="Hur C.G."/>
            <person name="Kim J.J."/>
        </authorList>
    </citation>
    <scope>NUCLEOTIDE SEQUENCE [LARGE SCALE GENOMIC DNA]</scope>
    <source>
        <strain evidence="2">KCTC 0769BP / MBEL55E</strain>
    </source>
</reference>
<dbReference type="AlphaFoldDB" id="Q65Q90"/>
<dbReference type="Proteomes" id="UP000000607">
    <property type="component" value="Chromosome"/>
</dbReference>
<evidence type="ECO:0000313" key="1">
    <source>
        <dbReference type="EMBL" id="AAU38870.1"/>
    </source>
</evidence>
<proteinExistence type="predicted"/>
<evidence type="ECO:0000313" key="2">
    <source>
        <dbReference type="Proteomes" id="UP000000607"/>
    </source>
</evidence>
<dbReference type="EMBL" id="AE016827">
    <property type="protein sequence ID" value="AAU38870.1"/>
    <property type="molecule type" value="Genomic_DNA"/>
</dbReference>
<sequence length="45" mass="5551">MHIIHNFPCLLKRTELSAVRILLLYWDNYRNFNILQNSEKNDRTF</sequence>
<gene>
    <name evidence="1" type="ordered locus">MS2263</name>
</gene>
<name>Q65Q90_MANSM</name>
<dbReference type="HOGENOM" id="CLU_3201752_0_0_6"/>
<organism evidence="1 2">
    <name type="scientific">Mannheimia succiniciproducens (strain KCTC 0769BP / MBEL55E)</name>
    <dbReference type="NCBI Taxonomy" id="221988"/>
    <lineage>
        <taxon>Bacteria</taxon>
        <taxon>Pseudomonadati</taxon>
        <taxon>Pseudomonadota</taxon>
        <taxon>Gammaproteobacteria</taxon>
        <taxon>Pasteurellales</taxon>
        <taxon>Pasteurellaceae</taxon>
        <taxon>Basfia</taxon>
    </lineage>
</organism>
<keyword evidence="2" id="KW-1185">Reference proteome</keyword>
<protein>
    <submittedName>
        <fullName evidence="1">Uncharacterized protein</fullName>
    </submittedName>
</protein>
<accession>Q65Q90</accession>